<keyword evidence="1" id="KW-0732">Signal</keyword>
<sequence>MSLWGIALVILMKDVRSLKGWEAELVWIPSPVLGTSPTQGEAEIAITVDIYLQSVQQSAHYLLECCVFGAWEIYGKGQMHGHYFNKGKVASQTL</sequence>
<evidence type="ECO:0000256" key="1">
    <source>
        <dbReference type="SAM" id="SignalP"/>
    </source>
</evidence>
<keyword evidence="3" id="KW-1185">Reference proteome</keyword>
<accession>A0ABP1AU63</accession>
<evidence type="ECO:0000313" key="3">
    <source>
        <dbReference type="Proteomes" id="UP001497522"/>
    </source>
</evidence>
<dbReference type="Proteomes" id="UP001497522">
    <property type="component" value="Chromosome 16"/>
</dbReference>
<name>A0ABP1AU63_9BRYO</name>
<feature type="signal peptide" evidence="1">
    <location>
        <begin position="1"/>
        <end position="17"/>
    </location>
</feature>
<proteinExistence type="predicted"/>
<protein>
    <submittedName>
        <fullName evidence="2">Uncharacterized protein</fullName>
    </submittedName>
</protein>
<dbReference type="EMBL" id="OZ023717">
    <property type="protein sequence ID" value="CAK9866061.1"/>
    <property type="molecule type" value="Genomic_DNA"/>
</dbReference>
<reference evidence="2" key="1">
    <citation type="submission" date="2024-03" db="EMBL/GenBank/DDBJ databases">
        <authorList>
            <consortium name="ELIXIR-Norway"/>
            <consortium name="Elixir Norway"/>
        </authorList>
    </citation>
    <scope>NUCLEOTIDE SEQUENCE</scope>
</reference>
<organism evidence="2 3">
    <name type="scientific">Sphagnum jensenii</name>
    <dbReference type="NCBI Taxonomy" id="128206"/>
    <lineage>
        <taxon>Eukaryota</taxon>
        <taxon>Viridiplantae</taxon>
        <taxon>Streptophyta</taxon>
        <taxon>Embryophyta</taxon>
        <taxon>Bryophyta</taxon>
        <taxon>Sphagnophytina</taxon>
        <taxon>Sphagnopsida</taxon>
        <taxon>Sphagnales</taxon>
        <taxon>Sphagnaceae</taxon>
        <taxon>Sphagnum</taxon>
    </lineage>
</organism>
<evidence type="ECO:0000313" key="2">
    <source>
        <dbReference type="EMBL" id="CAK9866061.1"/>
    </source>
</evidence>
<gene>
    <name evidence="2" type="ORF">CSSPJE1EN2_LOCUS9056</name>
</gene>
<feature type="chain" id="PRO_5045588330" evidence="1">
    <location>
        <begin position="18"/>
        <end position="94"/>
    </location>
</feature>